<dbReference type="Proteomes" id="UP001595793">
    <property type="component" value="Unassembled WGS sequence"/>
</dbReference>
<keyword evidence="13" id="KW-1185">Reference proteome</keyword>
<dbReference type="SUPFAM" id="SSF50182">
    <property type="entry name" value="Sm-like ribonucleoproteins"/>
    <property type="match status" value="1"/>
</dbReference>
<evidence type="ECO:0000259" key="8">
    <source>
        <dbReference type="Pfam" id="PF00924"/>
    </source>
</evidence>
<name>A0ABV8HB35_9FLAO</name>
<keyword evidence="3" id="KW-1003">Cell membrane</keyword>
<keyword evidence="5 7" id="KW-1133">Transmembrane helix</keyword>
<feature type="domain" description="Mechanosensitive ion channel MscS C-terminal" evidence="9">
    <location>
        <begin position="191"/>
        <end position="274"/>
    </location>
</feature>
<dbReference type="Gene3D" id="2.30.30.60">
    <property type="match status" value="1"/>
</dbReference>
<dbReference type="PANTHER" id="PTHR30221">
    <property type="entry name" value="SMALL-CONDUCTANCE MECHANOSENSITIVE CHANNEL"/>
    <property type="match status" value="1"/>
</dbReference>
<dbReference type="EMBL" id="JBHSAS010000011">
    <property type="protein sequence ID" value="MFC4028709.1"/>
    <property type="molecule type" value="Genomic_DNA"/>
</dbReference>
<dbReference type="InterPro" id="IPR011014">
    <property type="entry name" value="MscS_channel_TM-2"/>
</dbReference>
<feature type="transmembrane region" description="Helical" evidence="7">
    <location>
        <begin position="25"/>
        <end position="49"/>
    </location>
</feature>
<dbReference type="PROSITE" id="PS01246">
    <property type="entry name" value="UPF0003"/>
    <property type="match status" value="1"/>
</dbReference>
<evidence type="ECO:0000259" key="10">
    <source>
        <dbReference type="Pfam" id="PF21088"/>
    </source>
</evidence>
<dbReference type="InterPro" id="IPR049278">
    <property type="entry name" value="MS_channel_C"/>
</dbReference>
<dbReference type="Gene3D" id="1.10.287.1260">
    <property type="match status" value="1"/>
</dbReference>
<protein>
    <submittedName>
        <fullName evidence="11">Mechanosensitive ion channel family protein</fullName>
    </submittedName>
</protein>
<dbReference type="InterPro" id="IPR045275">
    <property type="entry name" value="MscS_archaea/bacteria_type"/>
</dbReference>
<dbReference type="InterPro" id="IPR008910">
    <property type="entry name" value="MSC_TM_helix"/>
</dbReference>
<sequence>MFESFDFKKSINSLVDKLTGWLDSLIVNLPNIILAVLVFILFWFVAKWVGKFVNRLLIKKVKQDSIREITVKVLKATITLVGFFVALGLLNLNQLLTSILAGAGVIGLAVGLALQGPLNNSFSGVILSFLPELQIGDWVETNGYAGSVMEINLRSIKIKQSDNNFVIIPNTKIVNESFKNFSRTERSRIFVNCGVHYDSDLEMVKKLTEDTIADLFPQNGQEEVEFMYNEFADSSINFTVRFWTDAKKNYDILVAQSRAIIGIKKAFDGKGINIPFPIRTIDFSNKLNLNQAQEKSSQDSED</sequence>
<keyword evidence="4 7" id="KW-0812">Transmembrane</keyword>
<reference evidence="11" key="3">
    <citation type="submission" date="2024-09" db="EMBL/GenBank/DDBJ databases">
        <authorList>
            <person name="Sun Q."/>
            <person name="Mori K."/>
        </authorList>
    </citation>
    <scope>NUCLEOTIDE SEQUENCE</scope>
    <source>
        <strain evidence="11">CECT 9128</strain>
    </source>
</reference>
<dbReference type="Pfam" id="PF21088">
    <property type="entry name" value="MS_channel_1st"/>
    <property type="match status" value="1"/>
</dbReference>
<evidence type="ECO:0000313" key="11">
    <source>
        <dbReference type="EMBL" id="MFC4028142.1"/>
    </source>
</evidence>
<evidence type="ECO:0000259" key="9">
    <source>
        <dbReference type="Pfam" id="PF21082"/>
    </source>
</evidence>
<evidence type="ECO:0000313" key="12">
    <source>
        <dbReference type="EMBL" id="MFC4028709.1"/>
    </source>
</evidence>
<dbReference type="InterPro" id="IPR006686">
    <property type="entry name" value="MscS_channel_CS"/>
</dbReference>
<evidence type="ECO:0000256" key="1">
    <source>
        <dbReference type="ARBA" id="ARBA00004651"/>
    </source>
</evidence>
<dbReference type="InterPro" id="IPR006685">
    <property type="entry name" value="MscS_channel_2nd"/>
</dbReference>
<proteinExistence type="inferred from homology"/>
<comment type="subcellular location">
    <subcellularLocation>
        <location evidence="1">Cell membrane</location>
        <topology evidence="1">Multi-pass membrane protein</topology>
    </subcellularLocation>
</comment>
<dbReference type="SUPFAM" id="SSF82861">
    <property type="entry name" value="Mechanosensitive channel protein MscS (YggB), transmembrane region"/>
    <property type="match status" value="1"/>
</dbReference>
<dbReference type="Pfam" id="PF05552">
    <property type="entry name" value="MS_channel_1st_1"/>
    <property type="match status" value="1"/>
</dbReference>
<dbReference type="InterPro" id="IPR010920">
    <property type="entry name" value="LSM_dom_sf"/>
</dbReference>
<dbReference type="SUPFAM" id="SSF82689">
    <property type="entry name" value="Mechanosensitive channel protein MscS (YggB), C-terminal domain"/>
    <property type="match status" value="1"/>
</dbReference>
<evidence type="ECO:0000256" key="2">
    <source>
        <dbReference type="ARBA" id="ARBA00008017"/>
    </source>
</evidence>
<dbReference type="RefSeq" id="WP_290231198.1">
    <property type="nucleotide sequence ID" value="NZ_JAUFPZ010000002.1"/>
</dbReference>
<accession>A0ABV8HB35</accession>
<dbReference type="Pfam" id="PF21082">
    <property type="entry name" value="MS_channel_3rd"/>
    <property type="match status" value="1"/>
</dbReference>
<evidence type="ECO:0000256" key="7">
    <source>
        <dbReference type="SAM" id="Phobius"/>
    </source>
</evidence>
<dbReference type="Gene3D" id="3.30.70.100">
    <property type="match status" value="1"/>
</dbReference>
<feature type="domain" description="Mechanosensitive ion channel transmembrane helices 2/3" evidence="10">
    <location>
        <begin position="72"/>
        <end position="115"/>
    </location>
</feature>
<feature type="domain" description="Mechanosensitive ion channel MscS" evidence="8">
    <location>
        <begin position="118"/>
        <end position="183"/>
    </location>
</feature>
<organism evidence="11 13">
    <name type="scientific">Zunongwangia endophytica</name>
    <dbReference type="NCBI Taxonomy" id="1808945"/>
    <lineage>
        <taxon>Bacteria</taxon>
        <taxon>Pseudomonadati</taxon>
        <taxon>Bacteroidota</taxon>
        <taxon>Flavobacteriia</taxon>
        <taxon>Flavobacteriales</taxon>
        <taxon>Flavobacteriaceae</taxon>
        <taxon>Zunongwangia</taxon>
    </lineage>
</organism>
<gene>
    <name evidence="11" type="ORF">ACFOS1_12045</name>
    <name evidence="12" type="ORF">ACFOS1_14920</name>
</gene>
<reference evidence="13" key="2">
    <citation type="journal article" date="2019" name="Int. J. Syst. Evol. Microbiol.">
        <title>The Global Catalogue of Microorganisms (GCM) 10K type strain sequencing project: providing services to taxonomists for standard genome sequencing and annotation.</title>
        <authorList>
            <consortium name="The Broad Institute Genomics Platform"/>
            <consortium name="The Broad Institute Genome Sequencing Center for Infectious Disease"/>
            <person name="Wu L."/>
            <person name="Ma J."/>
        </authorList>
    </citation>
    <scope>NUCLEOTIDE SEQUENCE [LARGE SCALE GENOMIC DNA]</scope>
    <source>
        <strain evidence="13">CECT 9128</strain>
    </source>
</reference>
<feature type="transmembrane region" description="Helical" evidence="7">
    <location>
        <begin position="95"/>
        <end position="114"/>
    </location>
</feature>
<dbReference type="PANTHER" id="PTHR30221:SF1">
    <property type="entry name" value="SMALL-CONDUCTANCE MECHANOSENSITIVE CHANNEL"/>
    <property type="match status" value="1"/>
</dbReference>
<dbReference type="InterPro" id="IPR049142">
    <property type="entry name" value="MS_channel_1st"/>
</dbReference>
<evidence type="ECO:0000313" key="13">
    <source>
        <dbReference type="Proteomes" id="UP001595793"/>
    </source>
</evidence>
<evidence type="ECO:0000256" key="4">
    <source>
        <dbReference type="ARBA" id="ARBA00022692"/>
    </source>
</evidence>
<evidence type="ECO:0000256" key="5">
    <source>
        <dbReference type="ARBA" id="ARBA00022989"/>
    </source>
</evidence>
<evidence type="ECO:0000256" key="6">
    <source>
        <dbReference type="ARBA" id="ARBA00023136"/>
    </source>
</evidence>
<comment type="caution">
    <text evidence="11">The sequence shown here is derived from an EMBL/GenBank/DDBJ whole genome shotgun (WGS) entry which is preliminary data.</text>
</comment>
<dbReference type="InterPro" id="IPR023408">
    <property type="entry name" value="MscS_beta-dom_sf"/>
</dbReference>
<dbReference type="Pfam" id="PF00924">
    <property type="entry name" value="MS_channel_2nd"/>
    <property type="match status" value="1"/>
</dbReference>
<feature type="transmembrane region" description="Helical" evidence="7">
    <location>
        <begin position="69"/>
        <end position="89"/>
    </location>
</feature>
<reference evidence="11" key="1">
    <citation type="journal article" date="2014" name="Int. J. Syst. Evol. Microbiol.">
        <title>Complete genome of a new Firmicutes species belonging to the dominant human colonic microbiota ('Ruminococcus bicirculans') reveals two chromosomes and a selective capacity to utilize plant glucans.</title>
        <authorList>
            <consortium name="NISC Comparative Sequencing Program"/>
            <person name="Wegmann U."/>
            <person name="Louis P."/>
            <person name="Goesmann A."/>
            <person name="Henrissat B."/>
            <person name="Duncan S.H."/>
            <person name="Flint H.J."/>
        </authorList>
    </citation>
    <scope>NUCLEOTIDE SEQUENCE</scope>
    <source>
        <strain evidence="11">CECT 9128</strain>
    </source>
</reference>
<keyword evidence="6 7" id="KW-0472">Membrane</keyword>
<dbReference type="InterPro" id="IPR011066">
    <property type="entry name" value="MscS_channel_C_sf"/>
</dbReference>
<comment type="similarity">
    <text evidence="2">Belongs to the MscS (TC 1.A.23) family.</text>
</comment>
<dbReference type="EMBL" id="JBHSAS010000006">
    <property type="protein sequence ID" value="MFC4028142.1"/>
    <property type="molecule type" value="Genomic_DNA"/>
</dbReference>
<evidence type="ECO:0000256" key="3">
    <source>
        <dbReference type="ARBA" id="ARBA00022475"/>
    </source>
</evidence>